<dbReference type="InterPro" id="IPR003959">
    <property type="entry name" value="ATPase_AAA_core"/>
</dbReference>
<dbReference type="RefSeq" id="WP_175159501.1">
    <property type="nucleotide sequence ID" value="NZ_CADIKI010000005.1"/>
</dbReference>
<dbReference type="GO" id="GO:0016887">
    <property type="term" value="F:ATP hydrolysis activity"/>
    <property type="evidence" value="ECO:0007669"/>
    <property type="project" value="InterPro"/>
</dbReference>
<protein>
    <recommendedName>
        <fullName evidence="3">Replication-associated recombination protein A</fullName>
    </recommendedName>
</protein>
<evidence type="ECO:0000256" key="4">
    <source>
        <dbReference type="ARBA" id="ARBA00022705"/>
    </source>
</evidence>
<sequence length="425" mass="46767">MTDLFSSAPRAPLAEQLRPASLDEVVGQSHLLGAGKPLRLALDSNRLHSFILWGPPGVGKTTIARLAAKAFDYEFIAESAVAAGVKELREAAAHAQQVLDHHGRSTVLFLDEIHRLNKSQQDALLPHVEVGRLTLIGATTENPSFEVNSALLSRAQVYVLKPLSDRELWELFARARPRLGELAFEDAAVDAIIGFADGDNAATAARIKHIDSDFVGTASANTTRRFDKGGEAFYDQISALIKSARGSDPDAALYWMARMIDGGVDVRYLARRIIILASEEVGNADPRALEVAVNAAQAYERLGSPEGELALAQALVYIAVAPKSNAVSVAWHQALTFVRADRTRAVPLHLRNAPTQLMKDLGYKKDYRYAHDEPDAYAAGEKYFPEDMPEQRWYQPVPRGLESRIGEKLVRLRELDEQARDLEKS</sequence>
<evidence type="ECO:0000256" key="2">
    <source>
        <dbReference type="ARBA" id="ARBA00008959"/>
    </source>
</evidence>
<dbReference type="GO" id="GO:0008047">
    <property type="term" value="F:enzyme activator activity"/>
    <property type="evidence" value="ECO:0007669"/>
    <property type="project" value="TreeGrafter"/>
</dbReference>
<keyword evidence="6" id="KW-0067">ATP-binding</keyword>
<dbReference type="InterPro" id="IPR027417">
    <property type="entry name" value="P-loop_NTPase"/>
</dbReference>
<dbReference type="SUPFAM" id="SSF52540">
    <property type="entry name" value="P-loop containing nucleoside triphosphate hydrolases"/>
    <property type="match status" value="1"/>
</dbReference>
<dbReference type="GO" id="GO:0005524">
    <property type="term" value="F:ATP binding"/>
    <property type="evidence" value="ECO:0007669"/>
    <property type="project" value="UniProtKB-KW"/>
</dbReference>
<evidence type="ECO:0000259" key="7">
    <source>
        <dbReference type="SMART" id="SM00382"/>
    </source>
</evidence>
<evidence type="ECO:0000256" key="1">
    <source>
        <dbReference type="ARBA" id="ARBA00002393"/>
    </source>
</evidence>
<dbReference type="CDD" id="cd00009">
    <property type="entry name" value="AAA"/>
    <property type="match status" value="1"/>
</dbReference>
<dbReference type="GO" id="GO:0017116">
    <property type="term" value="F:single-stranded DNA helicase activity"/>
    <property type="evidence" value="ECO:0007669"/>
    <property type="project" value="TreeGrafter"/>
</dbReference>
<dbReference type="PANTHER" id="PTHR13779">
    <property type="entry name" value="WERNER HELICASE-INTERACTING PROTEIN 1 FAMILY MEMBER"/>
    <property type="match status" value="1"/>
</dbReference>
<keyword evidence="4" id="KW-0235">DNA replication</keyword>
<dbReference type="Proteomes" id="UP000494252">
    <property type="component" value="Unassembled WGS sequence"/>
</dbReference>
<dbReference type="Gene3D" id="3.40.50.300">
    <property type="entry name" value="P-loop containing nucleotide triphosphate hydrolases"/>
    <property type="match status" value="1"/>
</dbReference>
<dbReference type="SMART" id="SM00382">
    <property type="entry name" value="AAA"/>
    <property type="match status" value="1"/>
</dbReference>
<evidence type="ECO:0000256" key="5">
    <source>
        <dbReference type="ARBA" id="ARBA00022741"/>
    </source>
</evidence>
<dbReference type="FunFam" id="3.40.50.300:FF:000137">
    <property type="entry name" value="Replication-associated recombination protein A"/>
    <property type="match status" value="1"/>
</dbReference>
<dbReference type="EMBL" id="CADIKI010000005">
    <property type="protein sequence ID" value="CAB3787678.1"/>
    <property type="molecule type" value="Genomic_DNA"/>
</dbReference>
<name>A0A6J5FUG8_9BURK</name>
<evidence type="ECO:0000256" key="6">
    <source>
        <dbReference type="ARBA" id="ARBA00022840"/>
    </source>
</evidence>
<dbReference type="Gene3D" id="1.10.3710.10">
    <property type="entry name" value="DNA polymerase III clamp loader subunits, C-terminal domain"/>
    <property type="match status" value="1"/>
</dbReference>
<dbReference type="InterPro" id="IPR008921">
    <property type="entry name" value="DNA_pol3_clamp-load_cplx_C"/>
</dbReference>
<dbReference type="Pfam" id="PF12002">
    <property type="entry name" value="MgsA_C"/>
    <property type="match status" value="1"/>
</dbReference>
<dbReference type="GO" id="GO:0006261">
    <property type="term" value="P:DNA-templated DNA replication"/>
    <property type="evidence" value="ECO:0007669"/>
    <property type="project" value="TreeGrafter"/>
</dbReference>
<dbReference type="FunFam" id="1.20.272.10:FF:000001">
    <property type="entry name" value="Putative AAA family ATPase"/>
    <property type="match status" value="1"/>
</dbReference>
<evidence type="ECO:0000313" key="9">
    <source>
        <dbReference type="Proteomes" id="UP000494252"/>
    </source>
</evidence>
<comment type="similarity">
    <text evidence="2">Belongs to the AAA ATPase family. RarA/MGS1/WRNIP1 subfamily.</text>
</comment>
<dbReference type="PANTHER" id="PTHR13779:SF7">
    <property type="entry name" value="ATPASE WRNIP1"/>
    <property type="match status" value="1"/>
</dbReference>
<dbReference type="Gene3D" id="1.20.272.10">
    <property type="match status" value="1"/>
</dbReference>
<dbReference type="InterPro" id="IPR021886">
    <property type="entry name" value="MgsA_C"/>
</dbReference>
<keyword evidence="9" id="KW-1185">Reference proteome</keyword>
<reference evidence="8 9" key="1">
    <citation type="submission" date="2020-04" db="EMBL/GenBank/DDBJ databases">
        <authorList>
            <person name="De Canck E."/>
        </authorList>
    </citation>
    <scope>NUCLEOTIDE SEQUENCE [LARGE SCALE GENOMIC DNA]</scope>
    <source>
        <strain evidence="8 9">LMG 27177</strain>
    </source>
</reference>
<proteinExistence type="inferred from homology"/>
<accession>A0A6J5FUG8</accession>
<dbReference type="InterPro" id="IPR032423">
    <property type="entry name" value="AAA_assoc_2"/>
</dbReference>
<gene>
    <name evidence="8" type="primary">rarA_2</name>
    <name evidence="8" type="ORF">LMG27177_02266</name>
</gene>
<feature type="domain" description="AAA+ ATPase" evidence="7">
    <location>
        <begin position="46"/>
        <end position="163"/>
    </location>
</feature>
<dbReference type="Pfam" id="PF16193">
    <property type="entry name" value="AAA_assoc_2"/>
    <property type="match status" value="1"/>
</dbReference>
<comment type="function">
    <text evidence="1">DNA-dependent ATPase that plays important roles in cellular responses to stalled DNA replication processes.</text>
</comment>
<dbReference type="GO" id="GO:0003677">
    <property type="term" value="F:DNA binding"/>
    <property type="evidence" value="ECO:0007669"/>
    <property type="project" value="InterPro"/>
</dbReference>
<dbReference type="AlphaFoldDB" id="A0A6J5FUG8"/>
<keyword evidence="5" id="KW-0547">Nucleotide-binding</keyword>
<evidence type="ECO:0000313" key="8">
    <source>
        <dbReference type="EMBL" id="CAB3787678.1"/>
    </source>
</evidence>
<dbReference type="GO" id="GO:0000731">
    <property type="term" value="P:DNA synthesis involved in DNA repair"/>
    <property type="evidence" value="ECO:0007669"/>
    <property type="project" value="TreeGrafter"/>
</dbReference>
<dbReference type="InterPro" id="IPR051314">
    <property type="entry name" value="AAA_ATPase_RarA/MGS1/WRNIP1"/>
</dbReference>
<dbReference type="SUPFAM" id="SSF48019">
    <property type="entry name" value="post-AAA+ oligomerization domain-like"/>
    <property type="match status" value="1"/>
</dbReference>
<organism evidence="8 9">
    <name type="scientific">Paraburkholderia fynbosensis</name>
    <dbReference type="NCBI Taxonomy" id="1200993"/>
    <lineage>
        <taxon>Bacteria</taxon>
        <taxon>Pseudomonadati</taxon>
        <taxon>Pseudomonadota</taxon>
        <taxon>Betaproteobacteria</taxon>
        <taxon>Burkholderiales</taxon>
        <taxon>Burkholderiaceae</taxon>
        <taxon>Paraburkholderia</taxon>
    </lineage>
</organism>
<evidence type="ECO:0000256" key="3">
    <source>
        <dbReference type="ARBA" id="ARBA00020776"/>
    </source>
</evidence>
<dbReference type="Pfam" id="PF00004">
    <property type="entry name" value="AAA"/>
    <property type="match status" value="1"/>
</dbReference>
<dbReference type="InterPro" id="IPR003593">
    <property type="entry name" value="AAA+_ATPase"/>
</dbReference>